<keyword evidence="2" id="KW-1185">Reference proteome</keyword>
<proteinExistence type="predicted"/>
<sequence length="158" mass="17495">MPEFYNKYDALHASPPSCVSHHHHIQSSVECGLDPHLPPPTHTLHPSIVPTQSFYPLSPCTAQSIQPHSFITPTTVLSIHPLSSLFISPTVPTHQSVNLPSHSYHIIPPIVTNRSLHPPQSLAPFPKPTQTPRCYSVSRYFLSLSRSPSHPESDTHKA</sequence>
<reference evidence="1" key="1">
    <citation type="submission" date="2023-10" db="EMBL/GenBank/DDBJ databases">
        <title>Genome assemblies of two species of porcelain crab, Petrolisthes cinctipes and Petrolisthes manimaculis (Anomura: Porcellanidae).</title>
        <authorList>
            <person name="Angst P."/>
        </authorList>
    </citation>
    <scope>NUCLEOTIDE SEQUENCE</scope>
    <source>
        <strain evidence="1">PB745_01</strain>
        <tissue evidence="1">Gill</tissue>
    </source>
</reference>
<evidence type="ECO:0000313" key="1">
    <source>
        <dbReference type="EMBL" id="KAK3868187.1"/>
    </source>
</evidence>
<gene>
    <name evidence="1" type="ORF">Pcinc_026407</name>
</gene>
<accession>A0AAE1F7G0</accession>
<dbReference type="AlphaFoldDB" id="A0AAE1F7G0"/>
<name>A0AAE1F7G0_PETCI</name>
<dbReference type="Proteomes" id="UP001286313">
    <property type="component" value="Unassembled WGS sequence"/>
</dbReference>
<protein>
    <submittedName>
        <fullName evidence="1">Uncharacterized protein</fullName>
    </submittedName>
</protein>
<dbReference type="EMBL" id="JAWQEG010003066">
    <property type="protein sequence ID" value="KAK3868187.1"/>
    <property type="molecule type" value="Genomic_DNA"/>
</dbReference>
<organism evidence="1 2">
    <name type="scientific">Petrolisthes cinctipes</name>
    <name type="common">Flat porcelain crab</name>
    <dbReference type="NCBI Taxonomy" id="88211"/>
    <lineage>
        <taxon>Eukaryota</taxon>
        <taxon>Metazoa</taxon>
        <taxon>Ecdysozoa</taxon>
        <taxon>Arthropoda</taxon>
        <taxon>Crustacea</taxon>
        <taxon>Multicrustacea</taxon>
        <taxon>Malacostraca</taxon>
        <taxon>Eumalacostraca</taxon>
        <taxon>Eucarida</taxon>
        <taxon>Decapoda</taxon>
        <taxon>Pleocyemata</taxon>
        <taxon>Anomura</taxon>
        <taxon>Galatheoidea</taxon>
        <taxon>Porcellanidae</taxon>
        <taxon>Petrolisthes</taxon>
    </lineage>
</organism>
<evidence type="ECO:0000313" key="2">
    <source>
        <dbReference type="Proteomes" id="UP001286313"/>
    </source>
</evidence>
<comment type="caution">
    <text evidence="1">The sequence shown here is derived from an EMBL/GenBank/DDBJ whole genome shotgun (WGS) entry which is preliminary data.</text>
</comment>